<dbReference type="EMBL" id="JBHSAS010000012">
    <property type="protein sequence ID" value="MFC4029194.1"/>
    <property type="molecule type" value="Genomic_DNA"/>
</dbReference>
<dbReference type="PROSITE" id="PS51729">
    <property type="entry name" value="GNAT_YJDJ"/>
    <property type="match status" value="1"/>
</dbReference>
<dbReference type="InterPro" id="IPR016181">
    <property type="entry name" value="Acyl_CoA_acyltransferase"/>
</dbReference>
<dbReference type="GO" id="GO:0016746">
    <property type="term" value="F:acyltransferase activity"/>
    <property type="evidence" value="ECO:0007669"/>
    <property type="project" value="UniProtKB-KW"/>
</dbReference>
<keyword evidence="3" id="KW-1185">Reference proteome</keyword>
<sequence length="95" mass="11112">MENPIKHKENDRMGMFYMEGEKGIIAELTYTKKNEQIITIDHTEVKRQFEGQGIASQLVEKAVTFARENNLKIDPLCPFTEVMFDRNREYADVRA</sequence>
<dbReference type="InterPro" id="IPR031165">
    <property type="entry name" value="GNAT_YJDJ"/>
</dbReference>
<dbReference type="CDD" id="cd04301">
    <property type="entry name" value="NAT_SF"/>
    <property type="match status" value="1"/>
</dbReference>
<evidence type="ECO:0000313" key="2">
    <source>
        <dbReference type="EMBL" id="MFC4029194.1"/>
    </source>
</evidence>
<proteinExistence type="predicted"/>
<organism evidence="2 3">
    <name type="scientific">Zunongwangia endophytica</name>
    <dbReference type="NCBI Taxonomy" id="1808945"/>
    <lineage>
        <taxon>Bacteria</taxon>
        <taxon>Pseudomonadati</taxon>
        <taxon>Bacteroidota</taxon>
        <taxon>Flavobacteriia</taxon>
        <taxon>Flavobacteriales</taxon>
        <taxon>Flavobacteriaceae</taxon>
        <taxon>Zunongwangia</taxon>
    </lineage>
</organism>
<reference evidence="3" key="1">
    <citation type="journal article" date="2019" name="Int. J. Syst. Evol. Microbiol.">
        <title>The Global Catalogue of Microorganisms (GCM) 10K type strain sequencing project: providing services to taxonomists for standard genome sequencing and annotation.</title>
        <authorList>
            <consortium name="The Broad Institute Genomics Platform"/>
            <consortium name="The Broad Institute Genome Sequencing Center for Infectious Disease"/>
            <person name="Wu L."/>
            <person name="Ma J."/>
        </authorList>
    </citation>
    <scope>NUCLEOTIDE SEQUENCE [LARGE SCALE GENOMIC DNA]</scope>
    <source>
        <strain evidence="3">CECT 9128</strain>
    </source>
</reference>
<accession>A0ABV8HAQ7</accession>
<evidence type="ECO:0000259" key="1">
    <source>
        <dbReference type="PROSITE" id="PS51729"/>
    </source>
</evidence>
<keyword evidence="2" id="KW-0012">Acyltransferase</keyword>
<dbReference type="EC" id="2.3.1.-" evidence="2"/>
<comment type="caution">
    <text evidence="2">The sequence shown here is derived from an EMBL/GenBank/DDBJ whole genome shotgun (WGS) entry which is preliminary data.</text>
</comment>
<dbReference type="Gene3D" id="3.40.630.30">
    <property type="match status" value="1"/>
</dbReference>
<dbReference type="RefSeq" id="WP_290236908.1">
    <property type="nucleotide sequence ID" value="NZ_JAUFPZ010000002.1"/>
</dbReference>
<keyword evidence="2" id="KW-0808">Transferase</keyword>
<dbReference type="PANTHER" id="PTHR31435">
    <property type="entry name" value="PROTEIN NATD1"/>
    <property type="match status" value="1"/>
</dbReference>
<dbReference type="Proteomes" id="UP001595793">
    <property type="component" value="Unassembled WGS sequence"/>
</dbReference>
<gene>
    <name evidence="2" type="ORF">ACFOS1_17365</name>
</gene>
<dbReference type="PANTHER" id="PTHR31435:SF10">
    <property type="entry name" value="BSR4717 PROTEIN"/>
    <property type="match status" value="1"/>
</dbReference>
<dbReference type="SUPFAM" id="SSF55729">
    <property type="entry name" value="Acyl-CoA N-acyltransferases (Nat)"/>
    <property type="match status" value="1"/>
</dbReference>
<name>A0ABV8HAQ7_9FLAO</name>
<dbReference type="Pfam" id="PF14542">
    <property type="entry name" value="Acetyltransf_CG"/>
    <property type="match status" value="1"/>
</dbReference>
<dbReference type="InterPro" id="IPR045057">
    <property type="entry name" value="Gcn5-rel_NAT"/>
</dbReference>
<protein>
    <submittedName>
        <fullName evidence="2">GNAT family N-acetyltransferase</fullName>
        <ecNumber evidence="2">2.3.1.-</ecNumber>
    </submittedName>
</protein>
<evidence type="ECO:0000313" key="3">
    <source>
        <dbReference type="Proteomes" id="UP001595793"/>
    </source>
</evidence>
<feature type="domain" description="N-acetyltransferase" evidence="1">
    <location>
        <begin position="8"/>
        <end position="95"/>
    </location>
</feature>